<dbReference type="PANTHER" id="PTHR10552:SF6">
    <property type="entry name" value="U2 SMALL NUCLEAR RIBONUCLEOPROTEIN A"/>
    <property type="match status" value="1"/>
</dbReference>
<dbReference type="PROSITE" id="PS51450">
    <property type="entry name" value="LRR"/>
    <property type="match status" value="1"/>
</dbReference>
<comment type="subcellular location">
    <subcellularLocation>
        <location evidence="1">Nucleus</location>
    </subcellularLocation>
</comment>
<dbReference type="InterPro" id="IPR044640">
    <property type="entry name" value="RU2A"/>
</dbReference>
<dbReference type="GO" id="GO:0000398">
    <property type="term" value="P:mRNA splicing, via spliceosome"/>
    <property type="evidence" value="ECO:0007669"/>
    <property type="project" value="InterPro"/>
</dbReference>
<accession>A0A914XQG4</accession>
<evidence type="ECO:0000256" key="2">
    <source>
        <dbReference type="ARBA" id="ARBA00022614"/>
    </source>
</evidence>
<keyword evidence="2" id="KW-0433">Leucine-rich repeat</keyword>
<dbReference type="Gene3D" id="3.80.10.10">
    <property type="entry name" value="Ribonuclease Inhibitor"/>
    <property type="match status" value="1"/>
</dbReference>
<organism evidence="7 8">
    <name type="scientific">Plectus sambesii</name>
    <dbReference type="NCBI Taxonomy" id="2011161"/>
    <lineage>
        <taxon>Eukaryota</taxon>
        <taxon>Metazoa</taxon>
        <taxon>Ecdysozoa</taxon>
        <taxon>Nematoda</taxon>
        <taxon>Chromadorea</taxon>
        <taxon>Plectida</taxon>
        <taxon>Plectina</taxon>
        <taxon>Plectoidea</taxon>
        <taxon>Plectidae</taxon>
        <taxon>Plectus</taxon>
    </lineage>
</organism>
<dbReference type="SUPFAM" id="SSF52058">
    <property type="entry name" value="L domain-like"/>
    <property type="match status" value="1"/>
</dbReference>
<dbReference type="GO" id="GO:0005686">
    <property type="term" value="C:U2 snRNP"/>
    <property type="evidence" value="ECO:0007669"/>
    <property type="project" value="TreeGrafter"/>
</dbReference>
<keyword evidence="3" id="KW-0677">Repeat</keyword>
<dbReference type="PANTHER" id="PTHR10552">
    <property type="entry name" value="U2 SMALL NUCLEAR RIBONUCLEOPROTEIN A"/>
    <property type="match status" value="1"/>
</dbReference>
<evidence type="ECO:0000256" key="5">
    <source>
        <dbReference type="ARBA" id="ARBA00024196"/>
    </source>
</evidence>
<name>A0A914XQG4_9BILA</name>
<dbReference type="WBParaSite" id="PSAMB.scaffold9041size5432.g32074.t1">
    <property type="protein sequence ID" value="PSAMB.scaffold9041size5432.g32074.t1"/>
    <property type="gene ID" value="PSAMB.scaffold9041size5432.g32074"/>
</dbReference>
<evidence type="ECO:0000256" key="3">
    <source>
        <dbReference type="ARBA" id="ARBA00022737"/>
    </source>
</evidence>
<keyword evidence="4" id="KW-0539">Nucleus</keyword>
<reference evidence="8" key="1">
    <citation type="submission" date="2022-11" db="UniProtKB">
        <authorList>
            <consortium name="WormBaseParasite"/>
        </authorList>
    </citation>
    <scope>IDENTIFICATION</scope>
</reference>
<protein>
    <recommendedName>
        <fullName evidence="6">Probable U2 small nuclear ribonucleoprotein A'</fullName>
    </recommendedName>
</protein>
<keyword evidence="7" id="KW-1185">Reference proteome</keyword>
<dbReference type="AlphaFoldDB" id="A0A914XQG4"/>
<dbReference type="GO" id="GO:0030620">
    <property type="term" value="F:U2 snRNA binding"/>
    <property type="evidence" value="ECO:0007669"/>
    <property type="project" value="InterPro"/>
</dbReference>
<dbReference type="Pfam" id="PF14580">
    <property type="entry name" value="LRR_9"/>
    <property type="match status" value="1"/>
</dbReference>
<dbReference type="FunFam" id="3.80.10.10:FF:000026">
    <property type="entry name" value="U2 small nuclear ribonucleoprotein A"/>
    <property type="match status" value="1"/>
</dbReference>
<proteinExistence type="inferred from homology"/>
<dbReference type="Proteomes" id="UP000887566">
    <property type="component" value="Unplaced"/>
</dbReference>
<evidence type="ECO:0000313" key="8">
    <source>
        <dbReference type="WBParaSite" id="PSAMB.scaffold9041size5432.g32074.t1"/>
    </source>
</evidence>
<sequence length="174" mass="19974">MVRLTSELIDDSKQYINAVNDRELNLRGCKIPAIENLGGTRNQFDTIDFTDNDIRKLDNLPTLSRLRSLLFHNNRIQQIQPTIGNALPGLTMLILTNNNICELGDLEPLASLPKLEYLSLIGNPVVHKPQYRLFVIFKMPQVRVLDFKRVRLAVRMFFYSLHRLVFSTHSIQGG</sequence>
<evidence type="ECO:0000256" key="4">
    <source>
        <dbReference type="ARBA" id="ARBA00023242"/>
    </source>
</evidence>
<comment type="similarity">
    <text evidence="5">Belongs to the U2 small nuclear ribonucleoprotein A family.</text>
</comment>
<dbReference type="InterPro" id="IPR032675">
    <property type="entry name" value="LRR_dom_sf"/>
</dbReference>
<evidence type="ECO:0000256" key="6">
    <source>
        <dbReference type="ARBA" id="ARBA00069881"/>
    </source>
</evidence>
<dbReference type="InterPro" id="IPR001611">
    <property type="entry name" value="Leu-rich_rpt"/>
</dbReference>
<evidence type="ECO:0000313" key="7">
    <source>
        <dbReference type="Proteomes" id="UP000887566"/>
    </source>
</evidence>
<evidence type="ECO:0000256" key="1">
    <source>
        <dbReference type="ARBA" id="ARBA00004123"/>
    </source>
</evidence>